<evidence type="ECO:0000256" key="7">
    <source>
        <dbReference type="ARBA" id="ARBA00023136"/>
    </source>
</evidence>
<feature type="transmembrane region" description="Helical" evidence="10">
    <location>
        <begin position="60"/>
        <end position="78"/>
    </location>
</feature>
<feature type="transmembrane region" description="Helical" evidence="10">
    <location>
        <begin position="28"/>
        <end position="48"/>
    </location>
</feature>
<feature type="transmembrane region" description="Helical" evidence="10">
    <location>
        <begin position="116"/>
        <end position="134"/>
    </location>
</feature>
<reference evidence="11 12" key="1">
    <citation type="submission" date="2024-05" db="EMBL/GenBank/DDBJ databases">
        <title>Genetic variation in Jamaican populations of the coffee berry borer (Hypothenemus hampei).</title>
        <authorList>
            <person name="Errbii M."/>
            <person name="Myrie A."/>
        </authorList>
    </citation>
    <scope>NUCLEOTIDE SEQUENCE [LARGE SCALE GENOMIC DNA]</scope>
    <source>
        <strain evidence="11">JA-Hopewell-2020-01-JO</strain>
        <tissue evidence="11">Whole body</tissue>
    </source>
</reference>
<dbReference type="GO" id="GO:0005886">
    <property type="term" value="C:plasma membrane"/>
    <property type="evidence" value="ECO:0007669"/>
    <property type="project" value="UniProtKB-SubCell"/>
</dbReference>
<dbReference type="GO" id="GO:0007608">
    <property type="term" value="P:sensory perception of smell"/>
    <property type="evidence" value="ECO:0007669"/>
    <property type="project" value="UniProtKB-KW"/>
</dbReference>
<keyword evidence="5" id="KW-0552">Olfaction</keyword>
<accession>A0ABD1EY56</accession>
<comment type="caution">
    <text evidence="11">The sequence shown here is derived from an EMBL/GenBank/DDBJ whole genome shotgun (WGS) entry which is preliminary data.</text>
</comment>
<sequence>MVFSYKQTANCKKLIRVKWMNHRRSYGFFYYCLCTSFPVFSAAIYQFWVRIDDLKILLEALVGVGNITGYIIAYVCFLKKQKQIEELLYDFKQFIEFSELKLIEETERKVAKYTKYLLTYVTVGLMLNFIWQMFTTESCELQRGSEFYVKHDPCWMPVRNIYPFDASDRKYFWVVFPIESIYAYHISCFFSLATSTVMGFLMHISAQFKCCLDKFDHVFDDVEDNEISHNKKLDEFIGIIIYHQRILVYVFITNHSI</sequence>
<dbReference type="Pfam" id="PF02949">
    <property type="entry name" value="7tm_6"/>
    <property type="match status" value="1"/>
</dbReference>
<evidence type="ECO:0000256" key="3">
    <source>
        <dbReference type="ARBA" id="ARBA00022606"/>
    </source>
</evidence>
<keyword evidence="12" id="KW-1185">Reference proteome</keyword>
<keyword evidence="8" id="KW-0675">Receptor</keyword>
<evidence type="ECO:0000256" key="5">
    <source>
        <dbReference type="ARBA" id="ARBA00022725"/>
    </source>
</evidence>
<evidence type="ECO:0000313" key="11">
    <source>
        <dbReference type="EMBL" id="KAL1505923.1"/>
    </source>
</evidence>
<evidence type="ECO:0008006" key="13">
    <source>
        <dbReference type="Google" id="ProtNLM"/>
    </source>
</evidence>
<gene>
    <name evidence="11" type="ORF">ABEB36_005371</name>
</gene>
<evidence type="ECO:0000256" key="2">
    <source>
        <dbReference type="ARBA" id="ARBA00022475"/>
    </source>
</evidence>
<feature type="transmembrane region" description="Helical" evidence="10">
    <location>
        <begin position="181"/>
        <end position="204"/>
    </location>
</feature>
<evidence type="ECO:0000256" key="6">
    <source>
        <dbReference type="ARBA" id="ARBA00022989"/>
    </source>
</evidence>
<keyword evidence="6 10" id="KW-1133">Transmembrane helix</keyword>
<evidence type="ECO:0000256" key="8">
    <source>
        <dbReference type="ARBA" id="ARBA00023170"/>
    </source>
</evidence>
<dbReference type="PANTHER" id="PTHR21137">
    <property type="entry name" value="ODORANT RECEPTOR"/>
    <property type="match status" value="1"/>
</dbReference>
<name>A0ABD1EY56_HYPHA</name>
<dbReference type="Proteomes" id="UP001566132">
    <property type="component" value="Unassembled WGS sequence"/>
</dbReference>
<keyword evidence="3" id="KW-0716">Sensory transduction</keyword>
<protein>
    <recommendedName>
        <fullName evidence="13">Odorant receptor</fullName>
    </recommendedName>
</protein>
<dbReference type="GO" id="GO:0007165">
    <property type="term" value="P:signal transduction"/>
    <property type="evidence" value="ECO:0007669"/>
    <property type="project" value="UniProtKB-KW"/>
</dbReference>
<evidence type="ECO:0000256" key="9">
    <source>
        <dbReference type="ARBA" id="ARBA00023224"/>
    </source>
</evidence>
<comment type="subcellular location">
    <subcellularLocation>
        <location evidence="1">Cell membrane</location>
        <topology evidence="1">Multi-pass membrane protein</topology>
    </subcellularLocation>
</comment>
<dbReference type="PANTHER" id="PTHR21137:SF35">
    <property type="entry name" value="ODORANT RECEPTOR 19A-RELATED"/>
    <property type="match status" value="1"/>
</dbReference>
<evidence type="ECO:0000256" key="1">
    <source>
        <dbReference type="ARBA" id="ARBA00004651"/>
    </source>
</evidence>
<dbReference type="AlphaFoldDB" id="A0ABD1EY56"/>
<evidence type="ECO:0000256" key="4">
    <source>
        <dbReference type="ARBA" id="ARBA00022692"/>
    </source>
</evidence>
<organism evidence="11 12">
    <name type="scientific">Hypothenemus hampei</name>
    <name type="common">Coffee berry borer</name>
    <dbReference type="NCBI Taxonomy" id="57062"/>
    <lineage>
        <taxon>Eukaryota</taxon>
        <taxon>Metazoa</taxon>
        <taxon>Ecdysozoa</taxon>
        <taxon>Arthropoda</taxon>
        <taxon>Hexapoda</taxon>
        <taxon>Insecta</taxon>
        <taxon>Pterygota</taxon>
        <taxon>Neoptera</taxon>
        <taxon>Endopterygota</taxon>
        <taxon>Coleoptera</taxon>
        <taxon>Polyphaga</taxon>
        <taxon>Cucujiformia</taxon>
        <taxon>Curculionidae</taxon>
        <taxon>Scolytinae</taxon>
        <taxon>Hypothenemus</taxon>
    </lineage>
</organism>
<keyword evidence="2" id="KW-1003">Cell membrane</keyword>
<evidence type="ECO:0000313" key="12">
    <source>
        <dbReference type="Proteomes" id="UP001566132"/>
    </source>
</evidence>
<evidence type="ECO:0000256" key="10">
    <source>
        <dbReference type="SAM" id="Phobius"/>
    </source>
</evidence>
<dbReference type="EMBL" id="JBDJPC010000004">
    <property type="protein sequence ID" value="KAL1505923.1"/>
    <property type="molecule type" value="Genomic_DNA"/>
</dbReference>
<keyword evidence="4 10" id="KW-0812">Transmembrane</keyword>
<proteinExistence type="predicted"/>
<dbReference type="InterPro" id="IPR004117">
    <property type="entry name" value="7tm6_olfct_rcpt"/>
</dbReference>
<keyword evidence="9" id="KW-0807">Transducer</keyword>
<keyword evidence="7 10" id="KW-0472">Membrane</keyword>